<name>A0ABR8V0B1_9CELL</name>
<evidence type="ECO:0000313" key="3">
    <source>
        <dbReference type="Proteomes" id="UP000633601"/>
    </source>
</evidence>
<proteinExistence type="predicted"/>
<evidence type="ECO:0000313" key="2">
    <source>
        <dbReference type="EMBL" id="MBD7998218.1"/>
    </source>
</evidence>
<feature type="compositionally biased region" description="Pro residues" evidence="1">
    <location>
        <begin position="41"/>
        <end position="60"/>
    </location>
</feature>
<dbReference type="PROSITE" id="PS51257">
    <property type="entry name" value="PROKAR_LIPOPROTEIN"/>
    <property type="match status" value="1"/>
</dbReference>
<accession>A0ABR8V0B1</accession>
<protein>
    <submittedName>
        <fullName evidence="2">Uncharacterized protein</fullName>
    </submittedName>
</protein>
<dbReference type="RefSeq" id="WP_191789918.1">
    <property type="nucleotide sequence ID" value="NZ_JACSQE010000004.1"/>
</dbReference>
<dbReference type="Proteomes" id="UP000633601">
    <property type="component" value="Unassembled WGS sequence"/>
</dbReference>
<sequence>MRTAAITTTVLLSVAVLTGCKGGETGPGQPTPTPTSTTSPTPSPTTPPVTPTPTPTPTDPTTPTEPGENEVSIRVQIPERTAPPSGD</sequence>
<reference evidence="2 3" key="1">
    <citation type="submission" date="2020-08" db="EMBL/GenBank/DDBJ databases">
        <title>A Genomic Blueprint of the Chicken Gut Microbiome.</title>
        <authorList>
            <person name="Gilroy R."/>
            <person name="Ravi A."/>
            <person name="Getino M."/>
            <person name="Pursley I."/>
            <person name="Horton D.L."/>
            <person name="Alikhan N.-F."/>
            <person name="Baker D."/>
            <person name="Gharbi K."/>
            <person name="Hall N."/>
            <person name="Watson M."/>
            <person name="Adriaenssens E.M."/>
            <person name="Foster-Nyarko E."/>
            <person name="Jarju S."/>
            <person name="Secka A."/>
            <person name="Antonio M."/>
            <person name="Oren A."/>
            <person name="Chaudhuri R."/>
            <person name="La Ragione R.M."/>
            <person name="Hildebrand F."/>
            <person name="Pallen M.J."/>
        </authorList>
    </citation>
    <scope>NUCLEOTIDE SEQUENCE [LARGE SCALE GENOMIC DNA]</scope>
    <source>
        <strain evidence="2 3">Sa2CUA8</strain>
    </source>
</reference>
<comment type="caution">
    <text evidence="2">The sequence shown here is derived from an EMBL/GenBank/DDBJ whole genome shotgun (WGS) entry which is preliminary data.</text>
</comment>
<dbReference type="EMBL" id="JACSQE010000004">
    <property type="protein sequence ID" value="MBD7998218.1"/>
    <property type="molecule type" value="Genomic_DNA"/>
</dbReference>
<organism evidence="2 3">
    <name type="scientific">Oerskovia gallyi</name>
    <dbReference type="NCBI Taxonomy" id="2762226"/>
    <lineage>
        <taxon>Bacteria</taxon>
        <taxon>Bacillati</taxon>
        <taxon>Actinomycetota</taxon>
        <taxon>Actinomycetes</taxon>
        <taxon>Micrococcales</taxon>
        <taxon>Cellulomonadaceae</taxon>
        <taxon>Oerskovia</taxon>
    </lineage>
</organism>
<keyword evidence="3" id="KW-1185">Reference proteome</keyword>
<gene>
    <name evidence="2" type="ORF">H9640_06630</name>
</gene>
<evidence type="ECO:0000256" key="1">
    <source>
        <dbReference type="SAM" id="MobiDB-lite"/>
    </source>
</evidence>
<feature type="region of interest" description="Disordered" evidence="1">
    <location>
        <begin position="19"/>
        <end position="87"/>
    </location>
</feature>